<evidence type="ECO:0000256" key="5">
    <source>
        <dbReference type="ARBA" id="ARBA00022989"/>
    </source>
</evidence>
<dbReference type="NCBIfam" id="TIGR03025">
    <property type="entry name" value="EPS_sugtrans"/>
    <property type="match status" value="1"/>
</dbReference>
<dbReference type="PANTHER" id="PTHR30576:SF10">
    <property type="entry name" value="SLL5057 PROTEIN"/>
    <property type="match status" value="1"/>
</dbReference>
<dbReference type="AlphaFoldDB" id="A0A395XD06"/>
<comment type="subcellular location">
    <subcellularLocation>
        <location evidence="1">Membrane</location>
        <topology evidence="1">Multi-pass membrane protein</topology>
    </subcellularLocation>
</comment>
<keyword evidence="5 7" id="KW-1133">Transmembrane helix</keyword>
<evidence type="ECO:0000313" key="10">
    <source>
        <dbReference type="Proteomes" id="UP000265970"/>
    </source>
</evidence>
<keyword evidence="3 9" id="KW-0808">Transferase</keyword>
<name>A0A395XD06_9BIFI</name>
<evidence type="ECO:0000259" key="8">
    <source>
        <dbReference type="Pfam" id="PF02397"/>
    </source>
</evidence>
<comment type="similarity">
    <text evidence="2">Belongs to the bacterial sugar transferase family.</text>
</comment>
<dbReference type="PANTHER" id="PTHR30576">
    <property type="entry name" value="COLANIC BIOSYNTHESIS UDP-GLUCOSE LIPID CARRIER TRANSFERASE"/>
    <property type="match status" value="1"/>
</dbReference>
<dbReference type="GO" id="GO:0016780">
    <property type="term" value="F:phosphotransferase activity, for other substituted phosphate groups"/>
    <property type="evidence" value="ECO:0007669"/>
    <property type="project" value="TreeGrafter"/>
</dbReference>
<evidence type="ECO:0000256" key="1">
    <source>
        <dbReference type="ARBA" id="ARBA00004141"/>
    </source>
</evidence>
<comment type="caution">
    <text evidence="9">The sequence shown here is derived from an EMBL/GenBank/DDBJ whole genome shotgun (WGS) entry which is preliminary data.</text>
</comment>
<dbReference type="RefSeq" id="WP_118239665.1">
    <property type="nucleotide sequence ID" value="NZ_QRZV01000007.1"/>
</dbReference>
<dbReference type="GO" id="GO:0016020">
    <property type="term" value="C:membrane"/>
    <property type="evidence" value="ECO:0007669"/>
    <property type="project" value="UniProtKB-SubCell"/>
</dbReference>
<evidence type="ECO:0000256" key="4">
    <source>
        <dbReference type="ARBA" id="ARBA00022692"/>
    </source>
</evidence>
<evidence type="ECO:0000256" key="2">
    <source>
        <dbReference type="ARBA" id="ARBA00006464"/>
    </source>
</evidence>
<dbReference type="Pfam" id="PF13727">
    <property type="entry name" value="CoA_binding_3"/>
    <property type="match status" value="1"/>
</dbReference>
<gene>
    <name evidence="9" type="ORF">DWV92_08440</name>
</gene>
<keyword evidence="4 7" id="KW-0812">Transmembrane</keyword>
<feature type="transmembrane region" description="Helical" evidence="7">
    <location>
        <begin position="318"/>
        <end position="342"/>
    </location>
</feature>
<reference evidence="9 10" key="1">
    <citation type="submission" date="2018-08" db="EMBL/GenBank/DDBJ databases">
        <title>A genome reference for cultivated species of the human gut microbiota.</title>
        <authorList>
            <person name="Zou Y."/>
            <person name="Xue W."/>
            <person name="Luo G."/>
        </authorList>
    </citation>
    <scope>NUCLEOTIDE SEQUENCE [LARGE SCALE GENOMIC DNA]</scope>
    <source>
        <strain evidence="9 10">AF13-3LB</strain>
    </source>
</reference>
<organism evidence="9 10">
    <name type="scientific">Bifidobacterium pseudolongum</name>
    <dbReference type="NCBI Taxonomy" id="1694"/>
    <lineage>
        <taxon>Bacteria</taxon>
        <taxon>Bacillati</taxon>
        <taxon>Actinomycetota</taxon>
        <taxon>Actinomycetes</taxon>
        <taxon>Bifidobacteriales</taxon>
        <taxon>Bifidobacteriaceae</taxon>
        <taxon>Bifidobacterium</taxon>
    </lineage>
</organism>
<dbReference type="Pfam" id="PF02397">
    <property type="entry name" value="Bac_transf"/>
    <property type="match status" value="1"/>
</dbReference>
<dbReference type="InterPro" id="IPR003362">
    <property type="entry name" value="Bact_transf"/>
</dbReference>
<evidence type="ECO:0000256" key="6">
    <source>
        <dbReference type="ARBA" id="ARBA00023136"/>
    </source>
</evidence>
<feature type="transmembrane region" description="Helical" evidence="7">
    <location>
        <begin position="21"/>
        <end position="47"/>
    </location>
</feature>
<feature type="transmembrane region" description="Helical" evidence="7">
    <location>
        <begin position="67"/>
        <end position="88"/>
    </location>
</feature>
<dbReference type="InterPro" id="IPR017475">
    <property type="entry name" value="EPS_sugar_tfrase"/>
</dbReference>
<proteinExistence type="inferred from homology"/>
<evidence type="ECO:0000313" key="9">
    <source>
        <dbReference type="EMBL" id="RGW07623.1"/>
    </source>
</evidence>
<evidence type="ECO:0000256" key="3">
    <source>
        <dbReference type="ARBA" id="ARBA00022679"/>
    </source>
</evidence>
<sequence length="510" mass="57282">MRVHRVLPLSDITRRRSAKVLWWRYALNALLVCVDALCYAAVMILVLYFRNEQIGPYSTRFEFRMNWLLYACMCSIIWVLCAHACGVYHRHVVGDASHVVAMLLKASLICTICVFAFNYVFGFDYSIYSVIYVQVFTFVALVIERQVIRVILTANRKKRRFSYPTVIVGSPRGILEALHFMAQRAQLSYLPVAVYPIAEGEHGHCEPVYVADSSAFAAKIKSICGYSLPIIGETEDIAEAIVKLGGQTVMITDLPQRFSDEFNAFVIELETASLEVVLMTSPGDVSGHSIRMRSIQGTSLMTVTLPQYTPVMKFGKRVFDIVVSTGAIIVSSIVTIPVAVAIKMTDGGPVFYRQTRIGVNGKPFEMVKFRSMIVDADKYKKDLAEKTGQEGRFIFKMKNDPRITPVGKFIRKYSIDEIPQFLNVLKGDMSVVGPRPPLPEEYERYTPLYATRMLVKPGITGPWQISGRSDLSEAESEALDVTYVQGWSIFGDFLIMLRTVGAVIKHKGAY</sequence>
<dbReference type="Proteomes" id="UP000265970">
    <property type="component" value="Unassembled WGS sequence"/>
</dbReference>
<accession>A0A395XD06</accession>
<evidence type="ECO:0000256" key="7">
    <source>
        <dbReference type="SAM" id="Phobius"/>
    </source>
</evidence>
<dbReference type="EMBL" id="QRZV01000007">
    <property type="protein sequence ID" value="RGW07623.1"/>
    <property type="molecule type" value="Genomic_DNA"/>
</dbReference>
<protein>
    <submittedName>
        <fullName evidence="9">Sugar transferase</fullName>
    </submittedName>
</protein>
<feature type="transmembrane region" description="Helical" evidence="7">
    <location>
        <begin position="127"/>
        <end position="152"/>
    </location>
</feature>
<feature type="domain" description="Bacterial sugar transferase" evidence="8">
    <location>
        <begin position="316"/>
        <end position="505"/>
    </location>
</feature>
<keyword evidence="6 7" id="KW-0472">Membrane</keyword>
<feature type="transmembrane region" description="Helical" evidence="7">
    <location>
        <begin position="100"/>
        <end position="121"/>
    </location>
</feature>